<accession>A0A2U1SQ30</accession>
<protein>
    <recommendedName>
        <fullName evidence="6 15">Anthranilate synthase component 1</fullName>
        <ecNumber evidence="5 15">4.1.3.27</ecNumber>
    </recommendedName>
</protein>
<evidence type="ECO:0000256" key="1">
    <source>
        <dbReference type="ARBA" id="ARBA00001946"/>
    </source>
</evidence>
<evidence type="ECO:0000259" key="17">
    <source>
        <dbReference type="Pfam" id="PF04715"/>
    </source>
</evidence>
<dbReference type="Proteomes" id="UP000245137">
    <property type="component" value="Unassembled WGS sequence"/>
</dbReference>
<proteinExistence type="inferred from homology"/>
<evidence type="ECO:0000256" key="5">
    <source>
        <dbReference type="ARBA" id="ARBA00012266"/>
    </source>
</evidence>
<gene>
    <name evidence="15 18" type="primary">trpE</name>
    <name evidence="18" type="ORF">C5689_11310</name>
</gene>
<dbReference type="NCBIfam" id="TIGR00564">
    <property type="entry name" value="trpE_most"/>
    <property type="match status" value="1"/>
</dbReference>
<comment type="cofactor">
    <cofactor evidence="1 15">
        <name>Mg(2+)</name>
        <dbReference type="ChEBI" id="CHEBI:18420"/>
    </cofactor>
</comment>
<reference evidence="18 19" key="1">
    <citation type="journal article" date="2018" name="Appl. Microbiol. Biotechnol.">
        <title>Co-cultivation of the strictly anaerobic methanogen Methanosarcina barkeri with aerobic methanotrophs in an oxygen-limited membrane bioreactor.</title>
        <authorList>
            <person name="In 't Zandt M.H."/>
            <person name="van den Bosch T.J.M."/>
            <person name="Rijkers R."/>
            <person name="van Kessel M.A.H.J."/>
            <person name="Jetten M.S.M."/>
            <person name="Welte C.U."/>
        </authorList>
    </citation>
    <scope>NUCLEOTIDE SEQUENCE [LARGE SCALE GENOMIC DNA]</scope>
    <source>
        <strain evidence="18 19">DSM 17706</strain>
    </source>
</reference>
<evidence type="ECO:0000259" key="16">
    <source>
        <dbReference type="Pfam" id="PF00425"/>
    </source>
</evidence>
<evidence type="ECO:0000256" key="11">
    <source>
        <dbReference type="ARBA" id="ARBA00023141"/>
    </source>
</evidence>
<dbReference type="PANTHER" id="PTHR11236:SF48">
    <property type="entry name" value="ISOCHORISMATE SYNTHASE MENF"/>
    <property type="match status" value="1"/>
</dbReference>
<dbReference type="Pfam" id="PF00425">
    <property type="entry name" value="Chorismate_bind"/>
    <property type="match status" value="1"/>
</dbReference>
<comment type="subunit">
    <text evidence="4 15">Heterotetramer consisting of two non-identical subunits: a beta subunit (TrpG) and a large alpha subunit (TrpE).</text>
</comment>
<comment type="function">
    <text evidence="13 15">Part of a heterotetrameric complex that catalyzes the two-step biosynthesis of anthranilate, an intermediate in the biosynthesis of L-tryptophan. In the first step, the glutamine-binding beta subunit (TrpG) of anthranilate synthase (AS) provides the glutamine amidotransferase activity which generates ammonia as a substrate that, along with chorismate, is used in the second step, catalyzed by the large alpha subunit of AS (TrpE) to produce anthranilate. In the absence of TrpG, TrpE can synthesize anthranilate directly from chorismate and high concentrations of ammonia.</text>
</comment>
<evidence type="ECO:0000256" key="3">
    <source>
        <dbReference type="ARBA" id="ARBA00009562"/>
    </source>
</evidence>
<comment type="pathway">
    <text evidence="2 15">Amino-acid biosynthesis; L-tryptophan biosynthesis; L-tryptophan from chorismate: step 1/5.</text>
</comment>
<dbReference type="Pfam" id="PF04715">
    <property type="entry name" value="Anth_synt_I_N"/>
    <property type="match status" value="1"/>
</dbReference>
<evidence type="ECO:0000256" key="4">
    <source>
        <dbReference type="ARBA" id="ARBA00011575"/>
    </source>
</evidence>
<dbReference type="PRINTS" id="PR00095">
    <property type="entry name" value="ANTSNTHASEI"/>
</dbReference>
<evidence type="ECO:0000256" key="6">
    <source>
        <dbReference type="ARBA" id="ARBA00020653"/>
    </source>
</evidence>
<dbReference type="InterPro" id="IPR019999">
    <property type="entry name" value="Anth_synth_I-like"/>
</dbReference>
<evidence type="ECO:0000256" key="12">
    <source>
        <dbReference type="ARBA" id="ARBA00023239"/>
    </source>
</evidence>
<dbReference type="SUPFAM" id="SSF56322">
    <property type="entry name" value="ADC synthase"/>
    <property type="match status" value="1"/>
</dbReference>
<evidence type="ECO:0000256" key="7">
    <source>
        <dbReference type="ARBA" id="ARBA00022605"/>
    </source>
</evidence>
<dbReference type="EMBL" id="PUIV01000016">
    <property type="protein sequence ID" value="PWB93721.1"/>
    <property type="molecule type" value="Genomic_DNA"/>
</dbReference>
<dbReference type="GO" id="GO:0000162">
    <property type="term" value="P:L-tryptophan biosynthetic process"/>
    <property type="evidence" value="ECO:0007669"/>
    <property type="project" value="UniProtKB-UniPathway"/>
</dbReference>
<evidence type="ECO:0000313" key="18">
    <source>
        <dbReference type="EMBL" id="PWB93721.1"/>
    </source>
</evidence>
<evidence type="ECO:0000313" key="19">
    <source>
        <dbReference type="Proteomes" id="UP000245137"/>
    </source>
</evidence>
<dbReference type="Gene3D" id="3.60.120.10">
    <property type="entry name" value="Anthranilate synthase"/>
    <property type="match status" value="1"/>
</dbReference>
<comment type="caution">
    <text evidence="18">The sequence shown here is derived from an EMBL/GenBank/DDBJ whole genome shotgun (WGS) entry which is preliminary data.</text>
</comment>
<keyword evidence="7 15" id="KW-0028">Amino-acid biosynthesis</keyword>
<comment type="similarity">
    <text evidence="3 15">Belongs to the anthranilate synthase component I family.</text>
</comment>
<keyword evidence="11 15" id="KW-0057">Aromatic amino acid biosynthesis</keyword>
<feature type="domain" description="Chorismate-utilising enzyme C-terminal" evidence="16">
    <location>
        <begin position="235"/>
        <end position="486"/>
    </location>
</feature>
<dbReference type="UniPathway" id="UPA00035">
    <property type="reaction ID" value="UER00040"/>
</dbReference>
<dbReference type="InterPro" id="IPR015890">
    <property type="entry name" value="Chorismate_C"/>
</dbReference>
<dbReference type="InterPro" id="IPR005256">
    <property type="entry name" value="Anth_synth_I_PabB"/>
</dbReference>
<keyword evidence="9 15" id="KW-0822">Tryptophan biosynthesis</keyword>
<comment type="catalytic activity">
    <reaction evidence="14 15">
        <text>chorismate + L-glutamine = anthranilate + pyruvate + L-glutamate + H(+)</text>
        <dbReference type="Rhea" id="RHEA:21732"/>
        <dbReference type="ChEBI" id="CHEBI:15361"/>
        <dbReference type="ChEBI" id="CHEBI:15378"/>
        <dbReference type="ChEBI" id="CHEBI:16567"/>
        <dbReference type="ChEBI" id="CHEBI:29748"/>
        <dbReference type="ChEBI" id="CHEBI:29985"/>
        <dbReference type="ChEBI" id="CHEBI:58359"/>
        <dbReference type="EC" id="4.1.3.27"/>
    </reaction>
</comment>
<evidence type="ECO:0000256" key="8">
    <source>
        <dbReference type="ARBA" id="ARBA00022723"/>
    </source>
</evidence>
<organism evidence="18 19">
    <name type="scientific">Methylosinus sporium</name>
    <dbReference type="NCBI Taxonomy" id="428"/>
    <lineage>
        <taxon>Bacteria</taxon>
        <taxon>Pseudomonadati</taxon>
        <taxon>Pseudomonadota</taxon>
        <taxon>Alphaproteobacteria</taxon>
        <taxon>Hyphomicrobiales</taxon>
        <taxon>Methylocystaceae</taxon>
        <taxon>Methylosinus</taxon>
    </lineage>
</organism>
<keyword evidence="10 15" id="KW-0460">Magnesium</keyword>
<evidence type="ECO:0000256" key="15">
    <source>
        <dbReference type="RuleBase" id="RU364045"/>
    </source>
</evidence>
<keyword evidence="8 15" id="KW-0479">Metal-binding</keyword>
<dbReference type="EC" id="4.1.3.27" evidence="5 15"/>
<dbReference type="InterPro" id="IPR005801">
    <property type="entry name" value="ADC_synthase"/>
</dbReference>
<dbReference type="AlphaFoldDB" id="A0A2U1SQ30"/>
<dbReference type="OrthoDB" id="9803598at2"/>
<dbReference type="PANTHER" id="PTHR11236">
    <property type="entry name" value="AMINOBENZOATE/ANTHRANILATE SYNTHASE"/>
    <property type="match status" value="1"/>
</dbReference>
<name>A0A2U1SQ30_METSR</name>
<keyword evidence="19" id="KW-1185">Reference proteome</keyword>
<dbReference type="GO" id="GO:0046872">
    <property type="term" value="F:metal ion binding"/>
    <property type="evidence" value="ECO:0007669"/>
    <property type="project" value="UniProtKB-KW"/>
</dbReference>
<sequence length="508" mass="55152">MSALSEPSFDEFAAAHEAGRAGLVATRLVADLETPVAAYLKLTRARTANVFLLESVEGGAARGRYSMIGLDPDIVFRIHGEKAEINRRALRDANAFEPCAKPPLDALRELLAESAIDEVAHLPPMAAGVFGYLGYDTVRLMERLAPAKDDKIGVPDAILLRPTVMVVFDNVRDEIIVVTPARPTAGVSAKAAYEAALARLDSVVATLEAPLEQREAEADPHLLAEEPVSNTAPGRFLEMVERAKDYIRAGDIFQVVLSQRFTAPFALPAFALYRALRRVNPAPFLCFLNFGDFQIVCSSPEILVRVAEGKVTIRPIAGTRWRSPVKAEDERLAADLLADEKERAEHLMLLDLGRNDVGRVAATGSVRVTDSFTIERYSHVMHIVSNVEGALDPARDCIDALAAGFPAGTVSGAPKVRAMEIIDELETDKRGIYGGCIGYFGAGGQMDTCIVLRTAIVKDGKMHVQAGAGVVYDSDPDYEHRETVNKSKALFRAAEEAVRFATRARRGQ</sequence>
<evidence type="ECO:0000256" key="2">
    <source>
        <dbReference type="ARBA" id="ARBA00004873"/>
    </source>
</evidence>
<keyword evidence="12 15" id="KW-0456">Lyase</keyword>
<dbReference type="InterPro" id="IPR006805">
    <property type="entry name" value="Anth_synth_I_N"/>
</dbReference>
<dbReference type="GO" id="GO:0004049">
    <property type="term" value="F:anthranilate synthase activity"/>
    <property type="evidence" value="ECO:0007669"/>
    <property type="project" value="UniProtKB-EC"/>
</dbReference>
<evidence type="ECO:0000256" key="10">
    <source>
        <dbReference type="ARBA" id="ARBA00022842"/>
    </source>
</evidence>
<evidence type="ECO:0000256" key="14">
    <source>
        <dbReference type="ARBA" id="ARBA00047683"/>
    </source>
</evidence>
<feature type="domain" description="Anthranilate synthase component I N-terminal" evidence="17">
    <location>
        <begin position="31"/>
        <end position="176"/>
    </location>
</feature>
<evidence type="ECO:0000256" key="9">
    <source>
        <dbReference type="ARBA" id="ARBA00022822"/>
    </source>
</evidence>
<evidence type="ECO:0000256" key="13">
    <source>
        <dbReference type="ARBA" id="ARBA00025634"/>
    </source>
</evidence>